<organism evidence="5 6">
    <name type="scientific">Rhodofomes roseus</name>
    <dbReference type="NCBI Taxonomy" id="34475"/>
    <lineage>
        <taxon>Eukaryota</taxon>
        <taxon>Fungi</taxon>
        <taxon>Dikarya</taxon>
        <taxon>Basidiomycota</taxon>
        <taxon>Agaricomycotina</taxon>
        <taxon>Agaricomycetes</taxon>
        <taxon>Polyporales</taxon>
        <taxon>Rhodofomes</taxon>
    </lineage>
</organism>
<evidence type="ECO:0000313" key="5">
    <source>
        <dbReference type="EMBL" id="KAH9837884.1"/>
    </source>
</evidence>
<name>A0ABQ8KIQ8_9APHY</name>
<evidence type="ECO:0000256" key="4">
    <source>
        <dbReference type="SAM" id="MobiDB-lite"/>
    </source>
</evidence>
<feature type="region of interest" description="Disordered" evidence="4">
    <location>
        <begin position="250"/>
        <end position="270"/>
    </location>
</feature>
<dbReference type="PROSITE" id="PS50082">
    <property type="entry name" value="WD_REPEATS_2"/>
    <property type="match status" value="6"/>
</dbReference>
<feature type="repeat" description="WD" evidence="3">
    <location>
        <begin position="770"/>
        <end position="799"/>
    </location>
</feature>
<dbReference type="PROSITE" id="PS00678">
    <property type="entry name" value="WD_REPEATS_1"/>
    <property type="match status" value="3"/>
</dbReference>
<dbReference type="PANTHER" id="PTHR19879">
    <property type="entry name" value="TRANSCRIPTION INITIATION FACTOR TFIID"/>
    <property type="match status" value="1"/>
</dbReference>
<protein>
    <submittedName>
        <fullName evidence="5">WD40-repeat-containing domain protein</fullName>
    </submittedName>
</protein>
<dbReference type="Proteomes" id="UP000814176">
    <property type="component" value="Unassembled WGS sequence"/>
</dbReference>
<feature type="repeat" description="WD" evidence="3">
    <location>
        <begin position="548"/>
        <end position="589"/>
    </location>
</feature>
<dbReference type="SMART" id="SM00320">
    <property type="entry name" value="WD40"/>
    <property type="match status" value="7"/>
</dbReference>
<dbReference type="PANTHER" id="PTHR19879:SF9">
    <property type="entry name" value="TRANSCRIPTION INITIATION FACTOR TFIID SUBUNIT 5"/>
    <property type="match status" value="1"/>
</dbReference>
<keyword evidence="2" id="KW-0677">Repeat</keyword>
<dbReference type="InterPro" id="IPR036322">
    <property type="entry name" value="WD40_repeat_dom_sf"/>
</dbReference>
<sequence>MPNHILIISAASRGTTSTPSSSSATIAMNPAFEVYAQQLYSRAWGYPLWEPEPSQTQGEVLIGDVGYLRYGGFYRLFNALEISGGDDSPQATGIAHPNLQCFKLASSAIHRKDNAVSKGEHYSQSIGRKDVGAGAGTHGVNIACEYECSAQYGAMAVLGTPGMREEVHPGRRLKTYMKDNVDAWHAWVNSEEGPDVGIDLEDILFVVGSVKTTRWAVLAFFGDSRRMRVAIDGDVPGIPVSASAHVNIRRESTSLPEHRIGPEGRPELDLPRLLGMHPLEEAEHHAQGRSRRGRRNQGQDRAGDASQYRADQCMFLRYMKAKRRFILPYKIEAAAEPMDLAMDRDLDDGIGLIEEEPRQATHFDPVTTVLDYILEHSDAEIAIASDLDIIRVCAENRYKGEHPLPEDISRFLAEVQPDIEVTEDKLGMLLFDDEATGTYVPEHYDVEQQEGTFNDSAHIVPGEDRGVQSRTSETDPGPEAPFDGGIDDKGMLADKPSILHLPTTSGNERLGGITVLAFSPVGRDVAAGFENNTIVIWSAMTHGVVHQFQHHTGSVSFIAYSPDGNVLVSGGRDGRVIVWDLIAGGMIRSLPGHQGAIERVAYSPNGKLIATAADSFVKLWDAETGELHASTGDHGGIIMMVTFSPDNERFVSTSSDGTARVWSTHTASHICDLRGHEGVIYAVAYSPDGRRLITGADDGTARVWSALLGDEYMVMGEGEGGLVSAATFGEDGKVLHYVGSERVIKTYDSYTADLLHNIDCGDKVAMAPMFSADGRLLAAGGEDHSITVWDMSSRREIIRFSGHTDNINHLAFSRDNRYLASASDDGSAHKWTLPTLALPI</sequence>
<reference evidence="5 6" key="1">
    <citation type="journal article" date="2021" name="Environ. Microbiol.">
        <title>Gene family expansions and transcriptome signatures uncover fungal adaptations to wood decay.</title>
        <authorList>
            <person name="Hage H."/>
            <person name="Miyauchi S."/>
            <person name="Viragh M."/>
            <person name="Drula E."/>
            <person name="Min B."/>
            <person name="Chaduli D."/>
            <person name="Navarro D."/>
            <person name="Favel A."/>
            <person name="Norest M."/>
            <person name="Lesage-Meessen L."/>
            <person name="Balint B."/>
            <person name="Merenyi Z."/>
            <person name="de Eugenio L."/>
            <person name="Morin E."/>
            <person name="Martinez A.T."/>
            <person name="Baldrian P."/>
            <person name="Stursova M."/>
            <person name="Martinez M.J."/>
            <person name="Novotny C."/>
            <person name="Magnuson J.K."/>
            <person name="Spatafora J.W."/>
            <person name="Maurice S."/>
            <person name="Pangilinan J."/>
            <person name="Andreopoulos W."/>
            <person name="LaButti K."/>
            <person name="Hundley H."/>
            <person name="Na H."/>
            <person name="Kuo A."/>
            <person name="Barry K."/>
            <person name="Lipzen A."/>
            <person name="Henrissat B."/>
            <person name="Riley R."/>
            <person name="Ahrendt S."/>
            <person name="Nagy L.G."/>
            <person name="Grigoriev I.V."/>
            <person name="Martin F."/>
            <person name="Rosso M.N."/>
        </authorList>
    </citation>
    <scope>NUCLEOTIDE SEQUENCE [LARGE SCALE GENOMIC DNA]</scope>
    <source>
        <strain evidence="5 6">CIRM-BRFM 1785</strain>
    </source>
</reference>
<proteinExistence type="predicted"/>
<feature type="repeat" description="WD" evidence="3">
    <location>
        <begin position="590"/>
        <end position="630"/>
    </location>
</feature>
<keyword evidence="6" id="KW-1185">Reference proteome</keyword>
<evidence type="ECO:0000256" key="1">
    <source>
        <dbReference type="ARBA" id="ARBA00022574"/>
    </source>
</evidence>
<dbReference type="Gene3D" id="2.130.10.10">
    <property type="entry name" value="YVTN repeat-like/Quinoprotein amine dehydrogenase"/>
    <property type="match status" value="2"/>
</dbReference>
<dbReference type="PRINTS" id="PR00320">
    <property type="entry name" value="GPROTEINBRPT"/>
</dbReference>
<dbReference type="EMBL" id="JADCUA010000008">
    <property type="protein sequence ID" value="KAH9837884.1"/>
    <property type="molecule type" value="Genomic_DNA"/>
</dbReference>
<dbReference type="InterPro" id="IPR001680">
    <property type="entry name" value="WD40_rpt"/>
</dbReference>
<dbReference type="InterPro" id="IPR020472">
    <property type="entry name" value="WD40_PAC1"/>
</dbReference>
<dbReference type="GeneID" id="72004255"/>
<dbReference type="PROSITE" id="PS50294">
    <property type="entry name" value="WD_REPEATS_REGION"/>
    <property type="match status" value="5"/>
</dbReference>
<dbReference type="RefSeq" id="XP_047779922.1">
    <property type="nucleotide sequence ID" value="XM_047923523.1"/>
</dbReference>
<feature type="region of interest" description="Disordered" evidence="4">
    <location>
        <begin position="282"/>
        <end position="305"/>
    </location>
</feature>
<comment type="caution">
    <text evidence="5">The sequence shown here is derived from an EMBL/GenBank/DDBJ whole genome shotgun (WGS) entry which is preliminary data.</text>
</comment>
<dbReference type="SUPFAM" id="SSF50978">
    <property type="entry name" value="WD40 repeat-like"/>
    <property type="match status" value="1"/>
</dbReference>
<dbReference type="InterPro" id="IPR019775">
    <property type="entry name" value="WD40_repeat_CS"/>
</dbReference>
<evidence type="ECO:0000256" key="3">
    <source>
        <dbReference type="PROSITE-ProRule" id="PRU00221"/>
    </source>
</evidence>
<accession>A0ABQ8KIQ8</accession>
<keyword evidence="1 3" id="KW-0853">WD repeat</keyword>
<feature type="repeat" description="WD" evidence="3">
    <location>
        <begin position="673"/>
        <end position="705"/>
    </location>
</feature>
<evidence type="ECO:0000256" key="2">
    <source>
        <dbReference type="ARBA" id="ARBA00022737"/>
    </source>
</evidence>
<gene>
    <name evidence="5" type="ORF">C8Q71DRAFT_754984</name>
</gene>
<feature type="repeat" description="WD" evidence="3">
    <location>
        <begin position="631"/>
        <end position="672"/>
    </location>
</feature>
<feature type="region of interest" description="Disordered" evidence="4">
    <location>
        <begin position="456"/>
        <end position="487"/>
    </location>
</feature>
<feature type="repeat" description="WD" evidence="3">
    <location>
        <begin position="800"/>
        <end position="833"/>
    </location>
</feature>
<dbReference type="InterPro" id="IPR015943">
    <property type="entry name" value="WD40/YVTN_repeat-like_dom_sf"/>
</dbReference>
<evidence type="ECO:0000313" key="6">
    <source>
        <dbReference type="Proteomes" id="UP000814176"/>
    </source>
</evidence>
<dbReference type="CDD" id="cd00200">
    <property type="entry name" value="WD40"/>
    <property type="match status" value="1"/>
</dbReference>
<dbReference type="Pfam" id="PF00400">
    <property type="entry name" value="WD40"/>
    <property type="match status" value="7"/>
</dbReference>